<evidence type="ECO:0000313" key="2">
    <source>
        <dbReference type="EMBL" id="GGP16873.1"/>
    </source>
</evidence>
<name>A0ABQ2P3E3_9BACI</name>
<dbReference type="Proteomes" id="UP000641206">
    <property type="component" value="Unassembled WGS sequence"/>
</dbReference>
<reference evidence="3" key="1">
    <citation type="journal article" date="2019" name="Int. J. Syst. Evol. Microbiol.">
        <title>The Global Catalogue of Microorganisms (GCM) 10K type strain sequencing project: providing services to taxonomists for standard genome sequencing and annotation.</title>
        <authorList>
            <consortium name="The Broad Institute Genomics Platform"/>
            <consortium name="The Broad Institute Genome Sequencing Center for Infectious Disease"/>
            <person name="Wu L."/>
            <person name="Ma J."/>
        </authorList>
    </citation>
    <scope>NUCLEOTIDE SEQUENCE [LARGE SCALE GENOMIC DNA]</scope>
    <source>
        <strain evidence="3">CGMCC 1.7693</strain>
    </source>
</reference>
<accession>A0ABQ2P3E3</accession>
<keyword evidence="1" id="KW-0472">Membrane</keyword>
<protein>
    <submittedName>
        <fullName evidence="2">Uncharacterized protein</fullName>
    </submittedName>
</protein>
<dbReference type="RefSeq" id="WP_188738407.1">
    <property type="nucleotide sequence ID" value="NZ_BMLW01000023.1"/>
</dbReference>
<gene>
    <name evidence="2" type="ORF">GCM10011346_50570</name>
</gene>
<sequence>MKKSKNEKDNKDYFESKERKIEVNVWRKLINVILLTGVFSLLYIYNVSEHTGFILWLLIFITSAVIIDRIVRKIFSLFID</sequence>
<keyword evidence="1" id="KW-0812">Transmembrane</keyword>
<dbReference type="EMBL" id="BMLW01000023">
    <property type="protein sequence ID" value="GGP16873.1"/>
    <property type="molecule type" value="Genomic_DNA"/>
</dbReference>
<organism evidence="2 3">
    <name type="scientific">Oceanobacillus neutriphilus</name>
    <dbReference type="NCBI Taxonomy" id="531815"/>
    <lineage>
        <taxon>Bacteria</taxon>
        <taxon>Bacillati</taxon>
        <taxon>Bacillota</taxon>
        <taxon>Bacilli</taxon>
        <taxon>Bacillales</taxon>
        <taxon>Bacillaceae</taxon>
        <taxon>Oceanobacillus</taxon>
    </lineage>
</organism>
<evidence type="ECO:0000313" key="3">
    <source>
        <dbReference type="Proteomes" id="UP000641206"/>
    </source>
</evidence>
<proteinExistence type="predicted"/>
<keyword evidence="1" id="KW-1133">Transmembrane helix</keyword>
<feature type="transmembrane region" description="Helical" evidence="1">
    <location>
        <begin position="29"/>
        <end position="47"/>
    </location>
</feature>
<feature type="transmembrane region" description="Helical" evidence="1">
    <location>
        <begin position="53"/>
        <end position="71"/>
    </location>
</feature>
<comment type="caution">
    <text evidence="2">The sequence shown here is derived from an EMBL/GenBank/DDBJ whole genome shotgun (WGS) entry which is preliminary data.</text>
</comment>
<keyword evidence="3" id="KW-1185">Reference proteome</keyword>
<evidence type="ECO:0000256" key="1">
    <source>
        <dbReference type="SAM" id="Phobius"/>
    </source>
</evidence>